<accession>A0A0P6XKA9</accession>
<dbReference type="NCBIfam" id="TIGR00516">
    <property type="entry name" value="acpS"/>
    <property type="match status" value="1"/>
</dbReference>
<name>A0A0P6XKA9_9CHLR</name>
<keyword evidence="7 8" id="KW-0275">Fatty acid biosynthesis</keyword>
<comment type="similarity">
    <text evidence="8">Belongs to the P-Pant transferase superfamily. AcpS family.</text>
</comment>
<dbReference type="InterPro" id="IPR037143">
    <property type="entry name" value="4-PPantetheinyl_Trfase_dom_sf"/>
</dbReference>
<sequence length="140" mass="15490">MILRTGVDLVEIERLDAVKPSIRERFLKRVFTPAELAESNNQTEYLGGRFAVKEAVSKALGTGIGFVRWQDIECLDGQRGEPVLYLHGNAAKIAKYLGLEQWSVSISHTRTHAVAIAVALGSSPERPFPQREQETDAGLE</sequence>
<gene>
    <name evidence="8" type="primary">acpS</name>
    <name evidence="10" type="ORF">AC812_07015</name>
</gene>
<keyword evidence="2 8" id="KW-0808">Transferase</keyword>
<comment type="catalytic activity">
    <reaction evidence="8">
        <text>apo-[ACP] + CoA = holo-[ACP] + adenosine 3',5'-bisphosphate + H(+)</text>
        <dbReference type="Rhea" id="RHEA:12068"/>
        <dbReference type="Rhea" id="RHEA-COMP:9685"/>
        <dbReference type="Rhea" id="RHEA-COMP:9690"/>
        <dbReference type="ChEBI" id="CHEBI:15378"/>
        <dbReference type="ChEBI" id="CHEBI:29999"/>
        <dbReference type="ChEBI" id="CHEBI:57287"/>
        <dbReference type="ChEBI" id="CHEBI:58343"/>
        <dbReference type="ChEBI" id="CHEBI:64479"/>
        <dbReference type="EC" id="2.7.8.7"/>
    </reaction>
</comment>
<keyword evidence="11" id="KW-1185">Reference proteome</keyword>
<keyword evidence="4 8" id="KW-0276">Fatty acid metabolism</keyword>
<dbReference type="STRING" id="360411.AC812_07015"/>
<comment type="cofactor">
    <cofactor evidence="8">
        <name>Mg(2+)</name>
        <dbReference type="ChEBI" id="CHEBI:18420"/>
    </cofactor>
</comment>
<dbReference type="PATRIC" id="fig|360411.5.peg.1530"/>
<protein>
    <recommendedName>
        <fullName evidence="8">Holo-[acyl-carrier-protein] synthase</fullName>
        <shortName evidence="8">Holo-ACP synthase</shortName>
        <ecNumber evidence="8">2.7.8.7</ecNumber>
    </recommendedName>
    <alternativeName>
        <fullName evidence="8">4'-phosphopantetheinyl transferase AcpS</fullName>
    </alternativeName>
</protein>
<dbReference type="GO" id="GO:0005737">
    <property type="term" value="C:cytoplasm"/>
    <property type="evidence" value="ECO:0007669"/>
    <property type="project" value="UniProtKB-SubCell"/>
</dbReference>
<dbReference type="Gene3D" id="3.90.470.20">
    <property type="entry name" value="4'-phosphopantetheinyl transferase domain"/>
    <property type="match status" value="1"/>
</dbReference>
<proteinExistence type="inferred from homology"/>
<evidence type="ECO:0000256" key="6">
    <source>
        <dbReference type="ARBA" id="ARBA00023098"/>
    </source>
</evidence>
<feature type="domain" description="4'-phosphopantetheinyl transferase" evidence="9">
    <location>
        <begin position="6"/>
        <end position="115"/>
    </location>
</feature>
<dbReference type="InterPro" id="IPR002582">
    <property type="entry name" value="ACPS"/>
</dbReference>
<evidence type="ECO:0000313" key="11">
    <source>
        <dbReference type="Proteomes" id="UP000050514"/>
    </source>
</evidence>
<dbReference type="EC" id="2.7.8.7" evidence="8"/>
<dbReference type="OrthoDB" id="517356at2"/>
<keyword evidence="8" id="KW-0963">Cytoplasm</keyword>
<keyword evidence="3 8" id="KW-0479">Metal-binding</keyword>
<comment type="subcellular location">
    <subcellularLocation>
        <location evidence="8">Cytoplasm</location>
    </subcellularLocation>
</comment>
<dbReference type="HAMAP" id="MF_00101">
    <property type="entry name" value="AcpS"/>
    <property type="match status" value="1"/>
</dbReference>
<evidence type="ECO:0000256" key="8">
    <source>
        <dbReference type="HAMAP-Rule" id="MF_00101"/>
    </source>
</evidence>
<dbReference type="Proteomes" id="UP000050514">
    <property type="component" value="Unassembled WGS sequence"/>
</dbReference>
<evidence type="ECO:0000256" key="4">
    <source>
        <dbReference type="ARBA" id="ARBA00022832"/>
    </source>
</evidence>
<keyword evidence="1 8" id="KW-0444">Lipid biosynthesis</keyword>
<evidence type="ECO:0000313" key="10">
    <source>
        <dbReference type="EMBL" id="KPL76395.1"/>
    </source>
</evidence>
<dbReference type="SUPFAM" id="SSF56214">
    <property type="entry name" value="4'-phosphopantetheinyl transferase"/>
    <property type="match status" value="1"/>
</dbReference>
<organism evidence="10 11">
    <name type="scientific">Bellilinea caldifistulae</name>
    <dbReference type="NCBI Taxonomy" id="360411"/>
    <lineage>
        <taxon>Bacteria</taxon>
        <taxon>Bacillati</taxon>
        <taxon>Chloroflexota</taxon>
        <taxon>Anaerolineae</taxon>
        <taxon>Anaerolineales</taxon>
        <taxon>Anaerolineaceae</taxon>
        <taxon>Bellilinea</taxon>
    </lineage>
</organism>
<keyword evidence="5 8" id="KW-0460">Magnesium</keyword>
<dbReference type="EMBL" id="LGHJ01000012">
    <property type="protein sequence ID" value="KPL76395.1"/>
    <property type="molecule type" value="Genomic_DNA"/>
</dbReference>
<evidence type="ECO:0000256" key="3">
    <source>
        <dbReference type="ARBA" id="ARBA00022723"/>
    </source>
</evidence>
<dbReference type="GO" id="GO:0006633">
    <property type="term" value="P:fatty acid biosynthetic process"/>
    <property type="evidence" value="ECO:0007669"/>
    <property type="project" value="UniProtKB-UniRule"/>
</dbReference>
<evidence type="ECO:0000256" key="2">
    <source>
        <dbReference type="ARBA" id="ARBA00022679"/>
    </source>
</evidence>
<keyword evidence="6 8" id="KW-0443">Lipid metabolism</keyword>
<dbReference type="GO" id="GO:0000287">
    <property type="term" value="F:magnesium ion binding"/>
    <property type="evidence" value="ECO:0007669"/>
    <property type="project" value="UniProtKB-UniRule"/>
</dbReference>
<dbReference type="InterPro" id="IPR004568">
    <property type="entry name" value="Ppantetheine-prot_Trfase_dom"/>
</dbReference>
<dbReference type="InterPro" id="IPR008278">
    <property type="entry name" value="4-PPantetheinyl_Trfase_dom"/>
</dbReference>
<dbReference type="NCBIfam" id="TIGR00556">
    <property type="entry name" value="pantethn_trn"/>
    <property type="match status" value="1"/>
</dbReference>
<dbReference type="RefSeq" id="WP_061919490.1">
    <property type="nucleotide sequence ID" value="NZ_DF967971.1"/>
</dbReference>
<evidence type="ECO:0000259" key="9">
    <source>
        <dbReference type="Pfam" id="PF01648"/>
    </source>
</evidence>
<evidence type="ECO:0000256" key="5">
    <source>
        <dbReference type="ARBA" id="ARBA00022842"/>
    </source>
</evidence>
<comment type="caution">
    <text evidence="10">The sequence shown here is derived from an EMBL/GenBank/DDBJ whole genome shotgun (WGS) entry which is preliminary data.</text>
</comment>
<feature type="binding site" evidence="8">
    <location>
        <position position="8"/>
    </location>
    <ligand>
        <name>Mg(2+)</name>
        <dbReference type="ChEBI" id="CHEBI:18420"/>
    </ligand>
</feature>
<reference evidence="10 11" key="1">
    <citation type="submission" date="2015-07" db="EMBL/GenBank/DDBJ databases">
        <title>Draft genome of Bellilinea caldifistulae DSM 17877.</title>
        <authorList>
            <person name="Hemp J."/>
            <person name="Ward L.M."/>
            <person name="Pace L.A."/>
            <person name="Fischer W.W."/>
        </authorList>
    </citation>
    <scope>NUCLEOTIDE SEQUENCE [LARGE SCALE GENOMIC DNA]</scope>
    <source>
        <strain evidence="10 11">GOMI-1</strain>
    </source>
</reference>
<evidence type="ECO:0000256" key="1">
    <source>
        <dbReference type="ARBA" id="ARBA00022516"/>
    </source>
</evidence>
<feature type="binding site" evidence="8">
    <location>
        <position position="54"/>
    </location>
    <ligand>
        <name>Mg(2+)</name>
        <dbReference type="ChEBI" id="CHEBI:18420"/>
    </ligand>
</feature>
<dbReference type="AlphaFoldDB" id="A0A0P6XKA9"/>
<dbReference type="Pfam" id="PF01648">
    <property type="entry name" value="ACPS"/>
    <property type="match status" value="1"/>
</dbReference>
<comment type="function">
    <text evidence="8">Transfers the 4'-phosphopantetheine moiety from coenzyme A to a Ser of acyl-carrier-protein.</text>
</comment>
<dbReference type="GO" id="GO:0008897">
    <property type="term" value="F:holo-[acyl-carrier-protein] synthase activity"/>
    <property type="evidence" value="ECO:0007669"/>
    <property type="project" value="UniProtKB-UniRule"/>
</dbReference>
<evidence type="ECO:0000256" key="7">
    <source>
        <dbReference type="ARBA" id="ARBA00023160"/>
    </source>
</evidence>